<dbReference type="EMBL" id="LUUI01000095">
    <property type="protein sequence ID" value="OAI16460.1"/>
    <property type="molecule type" value="Genomic_DNA"/>
</dbReference>
<evidence type="ECO:0000259" key="4">
    <source>
        <dbReference type="Pfam" id="PF01420"/>
    </source>
</evidence>
<evidence type="ECO:0000313" key="6">
    <source>
        <dbReference type="Proteomes" id="UP000078476"/>
    </source>
</evidence>
<dbReference type="InterPro" id="IPR000055">
    <property type="entry name" value="Restrct_endonuc_typeI_TRD"/>
</dbReference>
<comment type="caution">
    <text evidence="5">The sequence shown here is derived from an EMBL/GenBank/DDBJ whole genome shotgun (WGS) entry which is preliminary data.</text>
</comment>
<keyword evidence="2" id="KW-0680">Restriction system</keyword>
<dbReference type="Proteomes" id="UP000078476">
    <property type="component" value="Unassembled WGS sequence"/>
</dbReference>
<dbReference type="SUPFAM" id="SSF116734">
    <property type="entry name" value="DNA methylase specificity domain"/>
    <property type="match status" value="2"/>
</dbReference>
<dbReference type="OrthoDB" id="9798929at2"/>
<evidence type="ECO:0000256" key="3">
    <source>
        <dbReference type="ARBA" id="ARBA00023125"/>
    </source>
</evidence>
<dbReference type="GO" id="GO:0009307">
    <property type="term" value="P:DNA restriction-modification system"/>
    <property type="evidence" value="ECO:0007669"/>
    <property type="project" value="UniProtKB-KW"/>
</dbReference>
<dbReference type="Gene3D" id="3.90.220.20">
    <property type="entry name" value="DNA methylase specificity domains"/>
    <property type="match status" value="2"/>
</dbReference>
<feature type="domain" description="Type I restriction modification DNA specificity" evidence="4">
    <location>
        <begin position="54"/>
        <end position="203"/>
    </location>
</feature>
<sequence length="462" mass="52763">MKYQAYPEYKDSGVEWLNQAPAHWTSVPIKYMALDENSLFLDGDWIESKDISGDDIRYITTGNVGIGDYKEQGGGYITEEKFKELNCTEVFENDILVSRLNLPIGRACIVPNLNSRIVTSVDNVIFRPDSKFFRKYVVHLFSCKEYFKHTEDLARGATMQRISRGLLGNIRVITPPYDEQLKISSFLDYETAKIDTLIEKQQQLIQLLKEKRQAVISHAVTKGLNPDVPMRDSGVEWLGEVPEHWEIIRLKYLLVDQVKNGLFKKKDEFGSGSLLVNVSDLYVEYNFIKLESLDRVITSAEERKLYKVESGDIFFVRSSLKLEGIGRSACFLEDHENVVFECHIVNAKPNKQMMSPKFLIRYLNSLSVSQEFVSRSRTTTMTTIDQSNLATINVVVPSVAEQVEIDDFLDRQLRVFENSEQLAQDSISLLQERRTALISAAVTGKIDVRNWQPPKTNTSEAA</sequence>
<dbReference type="PANTHER" id="PTHR30408">
    <property type="entry name" value="TYPE-1 RESTRICTION ENZYME ECOKI SPECIFICITY PROTEIN"/>
    <property type="match status" value="1"/>
</dbReference>
<comment type="similarity">
    <text evidence="1">Belongs to the type-I restriction system S methylase family.</text>
</comment>
<protein>
    <recommendedName>
        <fullName evidence="4">Type I restriction modification DNA specificity domain-containing protein</fullName>
    </recommendedName>
</protein>
<gene>
    <name evidence="5" type="ORF">A1359_07350</name>
</gene>
<dbReference type="InterPro" id="IPR044946">
    <property type="entry name" value="Restrct_endonuc_typeI_TRD_sf"/>
</dbReference>
<keyword evidence="3" id="KW-0238">DNA-binding</keyword>
<dbReference type="REBASE" id="164843">
    <property type="entry name" value="S.Mle45370ORF7335P"/>
</dbReference>
<name>A0A177NHB8_9GAMM</name>
<feature type="domain" description="Type I restriction modification DNA specificity" evidence="4">
    <location>
        <begin position="284"/>
        <end position="418"/>
    </location>
</feature>
<dbReference type="PANTHER" id="PTHR30408:SF12">
    <property type="entry name" value="TYPE I RESTRICTION ENZYME MJAVIII SPECIFICITY SUBUNIT"/>
    <property type="match status" value="1"/>
</dbReference>
<proteinExistence type="inferred from homology"/>
<evidence type="ECO:0000256" key="2">
    <source>
        <dbReference type="ARBA" id="ARBA00022747"/>
    </source>
</evidence>
<dbReference type="AlphaFoldDB" id="A0A177NHB8"/>
<keyword evidence="6" id="KW-1185">Reference proteome</keyword>
<dbReference type="GO" id="GO:0003677">
    <property type="term" value="F:DNA binding"/>
    <property type="evidence" value="ECO:0007669"/>
    <property type="project" value="UniProtKB-KW"/>
</dbReference>
<evidence type="ECO:0000313" key="5">
    <source>
        <dbReference type="EMBL" id="OAI16460.1"/>
    </source>
</evidence>
<dbReference type="InterPro" id="IPR052021">
    <property type="entry name" value="Type-I_RS_S_subunit"/>
</dbReference>
<dbReference type="RefSeq" id="WP_066980939.1">
    <property type="nucleotide sequence ID" value="NZ_LUUI01000095.1"/>
</dbReference>
<reference evidence="5 6" key="1">
    <citation type="submission" date="2016-03" db="EMBL/GenBank/DDBJ databases">
        <authorList>
            <person name="Ploux O."/>
        </authorList>
    </citation>
    <scope>NUCLEOTIDE SEQUENCE [LARGE SCALE GENOMIC DNA]</scope>
    <source>
        <strain evidence="5 6">R-45370</strain>
    </source>
</reference>
<accession>A0A177NHB8</accession>
<dbReference type="Gene3D" id="1.10.287.1120">
    <property type="entry name" value="Bipartite methylase S protein"/>
    <property type="match status" value="1"/>
</dbReference>
<dbReference type="STRING" id="980561.A1359_07350"/>
<organism evidence="5 6">
    <name type="scientific">Methylomonas lenta</name>
    <dbReference type="NCBI Taxonomy" id="980561"/>
    <lineage>
        <taxon>Bacteria</taxon>
        <taxon>Pseudomonadati</taxon>
        <taxon>Pseudomonadota</taxon>
        <taxon>Gammaproteobacteria</taxon>
        <taxon>Methylococcales</taxon>
        <taxon>Methylococcaceae</taxon>
        <taxon>Methylomonas</taxon>
    </lineage>
</organism>
<dbReference type="Pfam" id="PF01420">
    <property type="entry name" value="Methylase_S"/>
    <property type="match status" value="2"/>
</dbReference>
<evidence type="ECO:0000256" key="1">
    <source>
        <dbReference type="ARBA" id="ARBA00010923"/>
    </source>
</evidence>